<feature type="region of interest" description="Disordered" evidence="2">
    <location>
        <begin position="1"/>
        <end position="20"/>
    </location>
</feature>
<dbReference type="GO" id="GO:0004614">
    <property type="term" value="F:phosphoglucomutase activity"/>
    <property type="evidence" value="ECO:0007669"/>
    <property type="project" value="InterPro"/>
</dbReference>
<comment type="caution">
    <text evidence="4">The sequence shown here is derived from an EMBL/GenBank/DDBJ whole genome shotgun (WGS) entry which is preliminary data.</text>
</comment>
<reference evidence="4 5" key="1">
    <citation type="submission" date="2019-09" db="EMBL/GenBank/DDBJ databases">
        <title>Bird 10,000 Genomes (B10K) Project - Family phase.</title>
        <authorList>
            <person name="Zhang G."/>
        </authorList>
    </citation>
    <scope>NUCLEOTIDE SEQUENCE [LARGE SCALE GENOMIC DNA]</scope>
    <source>
        <strain evidence="4">B10K-LSUMZ-50683</strain>
        <tissue evidence="4">Muscle</tissue>
    </source>
</reference>
<feature type="non-terminal residue" evidence="4">
    <location>
        <position position="82"/>
    </location>
</feature>
<organism evidence="4 5">
    <name type="scientific">Casuarius casuarius</name>
    <name type="common">Southern cassowary</name>
    <name type="synonym">Struthio casuarius</name>
    <dbReference type="NCBI Taxonomy" id="8787"/>
    <lineage>
        <taxon>Eukaryota</taxon>
        <taxon>Metazoa</taxon>
        <taxon>Chordata</taxon>
        <taxon>Craniata</taxon>
        <taxon>Vertebrata</taxon>
        <taxon>Euteleostomi</taxon>
        <taxon>Archelosauria</taxon>
        <taxon>Archosauria</taxon>
        <taxon>Dinosauria</taxon>
        <taxon>Saurischia</taxon>
        <taxon>Theropoda</taxon>
        <taxon>Coelurosauria</taxon>
        <taxon>Aves</taxon>
        <taxon>Palaeognathae</taxon>
        <taxon>Casuariiformes</taxon>
        <taxon>Casuariidae</taxon>
        <taxon>Casuarius</taxon>
    </lineage>
</organism>
<proteinExistence type="inferred from homology"/>
<dbReference type="GO" id="GO:0005975">
    <property type="term" value="P:carbohydrate metabolic process"/>
    <property type="evidence" value="ECO:0007669"/>
    <property type="project" value="InterPro"/>
</dbReference>
<dbReference type="SUPFAM" id="SSF53738">
    <property type="entry name" value="Phosphoglucomutase, first 3 domains"/>
    <property type="match status" value="1"/>
</dbReference>
<feature type="non-terminal residue" evidence="4">
    <location>
        <position position="1"/>
    </location>
</feature>
<evidence type="ECO:0000259" key="3">
    <source>
        <dbReference type="Pfam" id="PF02878"/>
    </source>
</evidence>
<dbReference type="Proteomes" id="UP000524187">
    <property type="component" value="Unassembled WGS sequence"/>
</dbReference>
<dbReference type="PANTHER" id="PTHR22573:SF60">
    <property type="entry name" value="PHOSPHOGLUCOMUTASE-1"/>
    <property type="match status" value="1"/>
</dbReference>
<evidence type="ECO:0000313" key="5">
    <source>
        <dbReference type="Proteomes" id="UP000524187"/>
    </source>
</evidence>
<evidence type="ECO:0000313" key="4">
    <source>
        <dbReference type="EMBL" id="NXE51442.1"/>
    </source>
</evidence>
<dbReference type="Gene3D" id="3.40.120.10">
    <property type="entry name" value="Alpha-D-Glucose-1,6-Bisphosphate, subunit A, domain 3"/>
    <property type="match status" value="1"/>
</dbReference>
<evidence type="ECO:0000256" key="1">
    <source>
        <dbReference type="ARBA" id="ARBA00010231"/>
    </source>
</evidence>
<dbReference type="PANTHER" id="PTHR22573">
    <property type="entry name" value="PHOSPHOHEXOMUTASE FAMILY MEMBER"/>
    <property type="match status" value="1"/>
</dbReference>
<dbReference type="Pfam" id="PF02878">
    <property type="entry name" value="PGM_PMM_I"/>
    <property type="match status" value="1"/>
</dbReference>
<dbReference type="InterPro" id="IPR045244">
    <property type="entry name" value="PGM"/>
</dbReference>
<dbReference type="AlphaFoldDB" id="A0A7K8NDS2"/>
<evidence type="ECO:0000256" key="2">
    <source>
        <dbReference type="SAM" id="MobiDB-lite"/>
    </source>
</evidence>
<accession>A0A7K8NDS2</accession>
<dbReference type="InterPro" id="IPR005844">
    <property type="entry name" value="A-D-PHexomutase_a/b/a-I"/>
</dbReference>
<sequence>MVQIATVKTRPYGDQKPGTSGLRKRVAVFQSNEHYAENFVQSILEAAVPPAERQAATLVVGGDGRFYMTDAVRLIVRIAAAN</sequence>
<feature type="domain" description="Alpha-D-phosphohexomutase alpha/beta/alpha" evidence="3">
    <location>
        <begin position="15"/>
        <end position="82"/>
    </location>
</feature>
<keyword evidence="5" id="KW-1185">Reference proteome</keyword>
<dbReference type="GO" id="GO:0005829">
    <property type="term" value="C:cytosol"/>
    <property type="evidence" value="ECO:0007669"/>
    <property type="project" value="TreeGrafter"/>
</dbReference>
<protein>
    <submittedName>
        <fullName evidence="4">PGM1 protein</fullName>
    </submittedName>
</protein>
<gene>
    <name evidence="4" type="primary">Pgm1_1</name>
    <name evidence="4" type="ORF">CASCAS_R14926</name>
</gene>
<name>A0A7K8NDS2_CASCA</name>
<dbReference type="EMBL" id="VWPT01000093">
    <property type="protein sequence ID" value="NXE51442.1"/>
    <property type="molecule type" value="Genomic_DNA"/>
</dbReference>
<comment type="similarity">
    <text evidence="1">Belongs to the phosphohexose mutase family.</text>
</comment>
<dbReference type="InterPro" id="IPR016055">
    <property type="entry name" value="A-D-PHexomutase_a/b/a-I/II/III"/>
</dbReference>